<dbReference type="SUPFAM" id="SSF53623">
    <property type="entry name" value="MurD-like peptide ligases, catalytic domain"/>
    <property type="match status" value="1"/>
</dbReference>
<dbReference type="PATRIC" id="fig|1618736.3.peg.230"/>
<evidence type="ECO:0000259" key="4">
    <source>
        <dbReference type="Pfam" id="PF08245"/>
    </source>
</evidence>
<dbReference type="PANTHER" id="PTHR23135">
    <property type="entry name" value="MUR LIGASE FAMILY MEMBER"/>
    <property type="match status" value="1"/>
</dbReference>
<comment type="subcellular location">
    <subcellularLocation>
        <location evidence="2">Cytoplasm</location>
    </subcellularLocation>
</comment>
<dbReference type="Pfam" id="PF08245">
    <property type="entry name" value="Mur_ligase_M"/>
    <property type="match status" value="1"/>
</dbReference>
<dbReference type="GO" id="GO:0008360">
    <property type="term" value="P:regulation of cell shape"/>
    <property type="evidence" value="ECO:0007669"/>
    <property type="project" value="UniProtKB-KW"/>
</dbReference>
<keyword evidence="2" id="KW-0961">Cell wall biogenesis/degradation</keyword>
<comment type="caution">
    <text evidence="5">The sequence shown here is derived from an EMBL/GenBank/DDBJ whole genome shotgun (WGS) entry which is preliminary data.</text>
</comment>
<feature type="domain" description="Mur ligase central" evidence="4">
    <location>
        <begin position="19"/>
        <end position="212"/>
    </location>
</feature>
<dbReference type="Gene3D" id="3.40.1190.10">
    <property type="entry name" value="Mur-like, catalytic domain"/>
    <property type="match status" value="1"/>
</dbReference>
<dbReference type="GO" id="GO:0009252">
    <property type="term" value="P:peptidoglycan biosynthetic process"/>
    <property type="evidence" value="ECO:0007669"/>
    <property type="project" value="UniProtKB-UniPathway"/>
</dbReference>
<keyword evidence="2" id="KW-0132">Cell division</keyword>
<dbReference type="GO" id="GO:0071555">
    <property type="term" value="P:cell wall organization"/>
    <property type="evidence" value="ECO:0007669"/>
    <property type="project" value="UniProtKB-KW"/>
</dbReference>
<dbReference type="GO" id="GO:0005737">
    <property type="term" value="C:cytoplasm"/>
    <property type="evidence" value="ECO:0007669"/>
    <property type="project" value="UniProtKB-SubCell"/>
</dbReference>
<dbReference type="InterPro" id="IPR013221">
    <property type="entry name" value="Mur_ligase_cen"/>
</dbReference>
<proteinExistence type="inferred from homology"/>
<keyword evidence="2" id="KW-0573">Peptidoglycan synthesis</keyword>
<dbReference type="UniPathway" id="UPA00219"/>
<dbReference type="NCBIfam" id="NF001126">
    <property type="entry name" value="PRK00139.1-4"/>
    <property type="match status" value="1"/>
</dbReference>
<dbReference type="SUPFAM" id="SSF53244">
    <property type="entry name" value="MurD-like peptide ligases, peptide-binding domain"/>
    <property type="match status" value="1"/>
</dbReference>
<dbReference type="GO" id="GO:0051301">
    <property type="term" value="P:cell division"/>
    <property type="evidence" value="ECO:0007669"/>
    <property type="project" value="UniProtKB-KW"/>
</dbReference>
<dbReference type="InterPro" id="IPR005761">
    <property type="entry name" value="UDP-N-AcMur-Glu-dNH2Pim_ligase"/>
</dbReference>
<accession>A0A0G0VYC4</accession>
<evidence type="ECO:0000256" key="2">
    <source>
        <dbReference type="RuleBase" id="RU004135"/>
    </source>
</evidence>
<comment type="similarity">
    <text evidence="1">Belongs to the MurCDEF family. MurE subfamily.</text>
</comment>
<reference evidence="5 6" key="1">
    <citation type="journal article" date="2015" name="Nature">
        <title>rRNA introns, odd ribosomes, and small enigmatic genomes across a large radiation of phyla.</title>
        <authorList>
            <person name="Brown C.T."/>
            <person name="Hug L.A."/>
            <person name="Thomas B.C."/>
            <person name="Sharon I."/>
            <person name="Castelle C.J."/>
            <person name="Singh A."/>
            <person name="Wilkins M.J."/>
            <person name="Williams K.H."/>
            <person name="Banfield J.F."/>
        </authorList>
    </citation>
    <scope>NUCLEOTIDE SEQUENCE [LARGE SCALE GENOMIC DNA]</scope>
</reference>
<dbReference type="EMBL" id="LCBE01000004">
    <property type="protein sequence ID" value="KKS04707.1"/>
    <property type="molecule type" value="Genomic_DNA"/>
</dbReference>
<dbReference type="NCBIfam" id="TIGR01085">
    <property type="entry name" value="murE"/>
    <property type="match status" value="1"/>
</dbReference>
<evidence type="ECO:0000313" key="6">
    <source>
        <dbReference type="Proteomes" id="UP000034236"/>
    </source>
</evidence>
<dbReference type="AlphaFoldDB" id="A0A0G0VYC4"/>
<dbReference type="InterPro" id="IPR036565">
    <property type="entry name" value="Mur-like_cat_sf"/>
</dbReference>
<dbReference type="GO" id="GO:0005524">
    <property type="term" value="F:ATP binding"/>
    <property type="evidence" value="ECO:0007669"/>
    <property type="project" value="InterPro"/>
</dbReference>
<keyword evidence="5" id="KW-0436">Ligase</keyword>
<organism evidence="5 6">
    <name type="scientific">Candidatus Nomurabacteria bacterium GW2011_GWA2_41_25</name>
    <dbReference type="NCBI Taxonomy" id="1618736"/>
    <lineage>
        <taxon>Bacteria</taxon>
        <taxon>Candidatus Nomuraibacteriota</taxon>
    </lineage>
</organism>
<gene>
    <name evidence="5" type="ORF">UU58_C0004G0030</name>
</gene>
<dbReference type="InterPro" id="IPR004101">
    <property type="entry name" value="Mur_ligase_C"/>
</dbReference>
<evidence type="ECO:0000259" key="3">
    <source>
        <dbReference type="Pfam" id="PF02875"/>
    </source>
</evidence>
<dbReference type="InterPro" id="IPR036615">
    <property type="entry name" value="Mur_ligase_C_dom_sf"/>
</dbReference>
<dbReference type="Proteomes" id="UP000034236">
    <property type="component" value="Unassembled WGS sequence"/>
</dbReference>
<keyword evidence="2" id="KW-0133">Cell shape</keyword>
<name>A0A0G0VYC4_9BACT</name>
<evidence type="ECO:0000313" key="5">
    <source>
        <dbReference type="EMBL" id="KKS04707.1"/>
    </source>
</evidence>
<dbReference type="GO" id="GO:0016881">
    <property type="term" value="F:acid-amino acid ligase activity"/>
    <property type="evidence" value="ECO:0007669"/>
    <property type="project" value="InterPro"/>
</dbReference>
<dbReference type="PANTHER" id="PTHR23135:SF4">
    <property type="entry name" value="UDP-N-ACETYLMURAMOYL-L-ALANYL-D-GLUTAMATE--2,6-DIAMINOPIMELATE LIGASE MURE HOMOLOG, CHLOROPLASTIC"/>
    <property type="match status" value="1"/>
</dbReference>
<dbReference type="Gene3D" id="3.90.190.20">
    <property type="entry name" value="Mur ligase, C-terminal domain"/>
    <property type="match status" value="1"/>
</dbReference>
<sequence>MAGMHFYGNPSAKLKIIGVTGTNGKTTTATLLYRITIALGHKAGLISTVENIINGEKIEATHTTPDPLSLNKLLSKMVEKDCEYVFMEVSSHALDQNRVAGVNFIGGIFTNLTHDHLDYHKSFENYFGAKKKFFNMLPGDAFALSNADDEYGKMMLEHIHAKKFTYGFNGGENFHGEIKKLDFNGLELVFNREKVNSELLGKFNAYNLLAVWSTCKLLGFDMPARNATHSVAGGEKVRKILKNIKPPRGRFEHFISPGGVLIIVDYAHTPDALEKVLMAVKEIKNKEGKIISIFGCGGDRDPIKRKIMGHIGATLSDLAIFTSDNPRSEDPDKIITQMTSGLSPDDFKKIRTIANRHEAILEGVRLAQKGDIILCAGKGHEDYQEIKGIRHHFNDMEEFRKIFTQK</sequence>
<protein>
    <submittedName>
        <fullName evidence="5">UDP-N-acetylmuramoyl-L-alanyl-D-glutamate-2, 6-diaminopimelate ligase</fullName>
    </submittedName>
</protein>
<evidence type="ECO:0000256" key="1">
    <source>
        <dbReference type="ARBA" id="ARBA00005898"/>
    </source>
</evidence>
<comment type="pathway">
    <text evidence="2">Cell wall biogenesis; peptidoglycan biosynthesis.</text>
</comment>
<feature type="domain" description="Mur ligase C-terminal" evidence="3">
    <location>
        <begin position="249"/>
        <end position="379"/>
    </location>
</feature>
<keyword evidence="2" id="KW-0131">Cell cycle</keyword>
<dbReference type="Pfam" id="PF02875">
    <property type="entry name" value="Mur_ligase_C"/>
    <property type="match status" value="1"/>
</dbReference>